<protein>
    <submittedName>
        <fullName evidence="2">Tol-Pal system beta propeller repeat protein TolB</fullName>
    </submittedName>
</protein>
<sequence length="409" mass="43223">MASAAPYAAAAPVNLDLDYTIPVQSNQVAFVPFAGDTVISPIATKVLNTDLKTTSQNLPEQPHTSREVASKLQLWQSIAIPYVVVGNTRTVGSEVVIDYEVVNTQTGRAIEGKQTLKSKRDANSMRYAANVIADNVHHLITGEPSDFAGRIAYIEESGIGAKKVSRIKVMDATGENETTISEVQGSMFSPAWSPDGKRIAYAVQRDKSYAVIYVQNVNGGGANAITRVNGSSLSPSFSPDGGRILFSGTHEGGTNIYEISASGGTPRRLTKGWQPSYAPDGQSFAFVYDNEKNNQPRIYRYNFGSGSIQQISRGGYATTPQFNADGSQIAYLSGRSAAVMTSGGGNVASFGGTGLDEAPSFSPSGKRVVIATKQGSKGALTIKSLSDGTTLTKTGDGIIRSPVWSVAAQ</sequence>
<name>A0ABN0VXK7_9GAMM</name>
<dbReference type="Pfam" id="PF07676">
    <property type="entry name" value="PD40"/>
    <property type="match status" value="4"/>
</dbReference>
<reference evidence="2 3" key="1">
    <citation type="journal article" date="2019" name="Int. J. Syst. Evol. Microbiol.">
        <title>The Global Catalogue of Microorganisms (GCM) 10K type strain sequencing project: providing services to taxonomists for standard genome sequencing and annotation.</title>
        <authorList>
            <consortium name="The Broad Institute Genomics Platform"/>
            <consortium name="The Broad Institute Genome Sequencing Center for Infectious Disease"/>
            <person name="Wu L."/>
            <person name="Ma J."/>
        </authorList>
    </citation>
    <scope>NUCLEOTIDE SEQUENCE [LARGE SCALE GENOMIC DNA]</scope>
    <source>
        <strain evidence="2 3">JCM 16343</strain>
    </source>
</reference>
<dbReference type="Gene3D" id="2.120.10.30">
    <property type="entry name" value="TolB, C-terminal domain"/>
    <property type="match status" value="1"/>
</dbReference>
<organism evidence="2 3">
    <name type="scientific">Psychrobacter aestuarii</name>
    <dbReference type="NCBI Taxonomy" id="556327"/>
    <lineage>
        <taxon>Bacteria</taxon>
        <taxon>Pseudomonadati</taxon>
        <taxon>Pseudomonadota</taxon>
        <taxon>Gammaproteobacteria</taxon>
        <taxon>Moraxellales</taxon>
        <taxon>Moraxellaceae</taxon>
        <taxon>Psychrobacter</taxon>
    </lineage>
</organism>
<dbReference type="EMBL" id="BAAAFR010000005">
    <property type="protein sequence ID" value="GAA0319436.1"/>
    <property type="molecule type" value="Genomic_DNA"/>
</dbReference>
<dbReference type="PANTHER" id="PTHR36842">
    <property type="entry name" value="PROTEIN TOLB HOMOLOG"/>
    <property type="match status" value="1"/>
</dbReference>
<evidence type="ECO:0000256" key="1">
    <source>
        <dbReference type="ARBA" id="ARBA00009820"/>
    </source>
</evidence>
<gene>
    <name evidence="2" type="primary">tolB</name>
    <name evidence="2" type="ORF">GCM10009129_16370</name>
</gene>
<dbReference type="InterPro" id="IPR011042">
    <property type="entry name" value="6-blade_b-propeller_TolB-like"/>
</dbReference>
<evidence type="ECO:0000313" key="2">
    <source>
        <dbReference type="EMBL" id="GAA0319436.1"/>
    </source>
</evidence>
<dbReference type="PANTHER" id="PTHR36842:SF1">
    <property type="entry name" value="PROTEIN TOLB"/>
    <property type="match status" value="1"/>
</dbReference>
<dbReference type="SUPFAM" id="SSF69304">
    <property type="entry name" value="Tricorn protease N-terminal domain"/>
    <property type="match status" value="1"/>
</dbReference>
<comment type="caution">
    <text evidence="2">The sequence shown here is derived from an EMBL/GenBank/DDBJ whole genome shotgun (WGS) entry which is preliminary data.</text>
</comment>
<dbReference type="InterPro" id="IPR011659">
    <property type="entry name" value="WD40"/>
</dbReference>
<dbReference type="SUPFAM" id="SSF52964">
    <property type="entry name" value="TolB, N-terminal domain"/>
    <property type="match status" value="1"/>
</dbReference>
<evidence type="ECO:0000313" key="3">
    <source>
        <dbReference type="Proteomes" id="UP001501787"/>
    </source>
</evidence>
<dbReference type="Proteomes" id="UP001501787">
    <property type="component" value="Unassembled WGS sequence"/>
</dbReference>
<dbReference type="Gene3D" id="3.40.50.10070">
    <property type="entry name" value="TolB, N-terminal domain"/>
    <property type="match status" value="1"/>
</dbReference>
<proteinExistence type="inferred from homology"/>
<keyword evidence="3" id="KW-1185">Reference proteome</keyword>
<accession>A0ABN0VXK7</accession>
<comment type="similarity">
    <text evidence="1">Belongs to the TolB family.</text>
</comment>